<dbReference type="Proteomes" id="UP000315303">
    <property type="component" value="Unassembled WGS sequence"/>
</dbReference>
<dbReference type="AlphaFoldDB" id="A0A502L611"/>
<accession>A0A502L611</accession>
<gene>
    <name evidence="1" type="ORF">EPA86_01040</name>
</gene>
<evidence type="ECO:0000313" key="2">
    <source>
        <dbReference type="Proteomes" id="UP000315303"/>
    </source>
</evidence>
<keyword evidence="2" id="KW-1185">Reference proteome</keyword>
<dbReference type="EMBL" id="SAWY01000001">
    <property type="protein sequence ID" value="TPH19342.1"/>
    <property type="molecule type" value="Genomic_DNA"/>
</dbReference>
<organism evidence="1 2">
    <name type="scientific">Litorilituus lipolyticus</name>
    <dbReference type="NCBI Taxonomy" id="2491017"/>
    <lineage>
        <taxon>Bacteria</taxon>
        <taxon>Pseudomonadati</taxon>
        <taxon>Pseudomonadota</taxon>
        <taxon>Gammaproteobacteria</taxon>
        <taxon>Alteromonadales</taxon>
        <taxon>Colwelliaceae</taxon>
        <taxon>Litorilituus</taxon>
    </lineage>
</organism>
<protein>
    <submittedName>
        <fullName evidence="1">Uncharacterized protein</fullName>
    </submittedName>
</protein>
<evidence type="ECO:0000313" key="1">
    <source>
        <dbReference type="EMBL" id="TPH19342.1"/>
    </source>
</evidence>
<sequence>MTQTSLWQGNANSSDHAELCNGLYEREIRLIAQANYPNVQAIQGRLKSLTHYINRAAYLMLQVESPLQLDIQNASWSAKQGNKPPYQGQSFKEVNQWYTENDIPLGLVIPILVDGHLIVDCIDRVDSEKKRIRTNIAGWFNLTDLSYCEEQPYGLPKAQYCLFKPTKRMMLAACSGHCWQKGTKQRPVMPSLRELLLSCNINWKNFKKTLK</sequence>
<proteinExistence type="predicted"/>
<dbReference type="RefSeq" id="WP_140601004.1">
    <property type="nucleotide sequence ID" value="NZ_SAWY01000001.1"/>
</dbReference>
<reference evidence="1 2" key="1">
    <citation type="submission" date="2019-01" db="EMBL/GenBank/DDBJ databases">
        <title>Litorilituus lipolytica sp. nov., isolated from intertidal sand of the Yellow Sea in China.</title>
        <authorList>
            <person name="Liu A."/>
        </authorList>
    </citation>
    <scope>NUCLEOTIDE SEQUENCE [LARGE SCALE GENOMIC DNA]</scope>
    <source>
        <strain evidence="1 2">RZ04</strain>
    </source>
</reference>
<comment type="caution">
    <text evidence="1">The sequence shown here is derived from an EMBL/GenBank/DDBJ whole genome shotgun (WGS) entry which is preliminary data.</text>
</comment>
<name>A0A502L611_9GAMM</name>
<dbReference type="OrthoDB" id="6321522at2"/>